<dbReference type="EMBL" id="JAWLNX010000032">
    <property type="protein sequence ID" value="MEB3371731.1"/>
    <property type="molecule type" value="Genomic_DNA"/>
</dbReference>
<dbReference type="PANTHER" id="PTHR22893">
    <property type="entry name" value="NADH OXIDOREDUCTASE-RELATED"/>
    <property type="match status" value="1"/>
</dbReference>
<dbReference type="CDD" id="cd02933">
    <property type="entry name" value="OYE_like_FMN"/>
    <property type="match status" value="1"/>
</dbReference>
<dbReference type="RefSeq" id="WP_324269157.1">
    <property type="nucleotide sequence ID" value="NZ_JAWLNX010000032.1"/>
</dbReference>
<accession>A0ABU6AJX7</accession>
<dbReference type="Gene3D" id="3.20.20.70">
    <property type="entry name" value="Aldolase class I"/>
    <property type="match status" value="1"/>
</dbReference>
<organism evidence="2 3">
    <name type="scientific">Saccharopolyspora mangrovi</name>
    <dbReference type="NCBI Taxonomy" id="3082379"/>
    <lineage>
        <taxon>Bacteria</taxon>
        <taxon>Bacillati</taxon>
        <taxon>Actinomycetota</taxon>
        <taxon>Actinomycetes</taxon>
        <taxon>Pseudonocardiales</taxon>
        <taxon>Pseudonocardiaceae</taxon>
        <taxon>Saccharopolyspora</taxon>
    </lineage>
</organism>
<reference evidence="2 3" key="1">
    <citation type="submission" date="2023-10" db="EMBL/GenBank/DDBJ databases">
        <title>Saccharopolyspora sp. nov., isolated from mangrove soil.</title>
        <authorList>
            <person name="Lu Y."/>
            <person name="Liu W."/>
        </authorList>
    </citation>
    <scope>NUCLEOTIDE SEQUENCE [LARGE SCALE GENOMIC DNA]</scope>
    <source>
        <strain evidence="2 3">S2-29</strain>
    </source>
</reference>
<dbReference type="InterPro" id="IPR013785">
    <property type="entry name" value="Aldolase_TIM"/>
</dbReference>
<name>A0ABU6AJX7_9PSEU</name>
<dbReference type="InterPro" id="IPR045247">
    <property type="entry name" value="Oye-like"/>
</dbReference>
<evidence type="ECO:0000259" key="1">
    <source>
        <dbReference type="Pfam" id="PF00724"/>
    </source>
</evidence>
<dbReference type="PANTHER" id="PTHR22893:SF91">
    <property type="entry name" value="NADPH DEHYDROGENASE 2-RELATED"/>
    <property type="match status" value="1"/>
</dbReference>
<dbReference type="SUPFAM" id="SSF51395">
    <property type="entry name" value="FMN-linked oxidoreductases"/>
    <property type="match status" value="1"/>
</dbReference>
<comment type="caution">
    <text evidence="2">The sequence shown here is derived from an EMBL/GenBank/DDBJ whole genome shotgun (WGS) entry which is preliminary data.</text>
</comment>
<gene>
    <name evidence="2" type="ORF">R4I43_30450</name>
</gene>
<dbReference type="Pfam" id="PF00724">
    <property type="entry name" value="Oxidored_FMN"/>
    <property type="match status" value="1"/>
</dbReference>
<evidence type="ECO:0000313" key="3">
    <source>
        <dbReference type="Proteomes" id="UP001327093"/>
    </source>
</evidence>
<dbReference type="InterPro" id="IPR001155">
    <property type="entry name" value="OxRdtase_FMN_N"/>
</dbReference>
<proteinExistence type="predicted"/>
<feature type="domain" description="NADH:flavin oxidoreductase/NADH oxidase N-terminal" evidence="1">
    <location>
        <begin position="5"/>
        <end position="341"/>
    </location>
</feature>
<evidence type="ECO:0000313" key="2">
    <source>
        <dbReference type="EMBL" id="MEB3371731.1"/>
    </source>
</evidence>
<sequence>MADSSLYDPINFGALRLRNRFVMAPMTRSRARHDGTLPDSAPVYYRQRATAGLIVSEGICISPVAVGNPKVPGIWTDEQTRSWAEVADAVHAEGGTIVAQLWHTGRASHPSLQPGAQPQVGPSAIAIDGITFARGGRTPHVEPRALETLEIPVIVAQYARAAANAVRAGLDGVEVHAANGYLVDQFLQDNSNHRTDRYGGSIANRARLLNEIVREVSATIGAERVGVRLSPSSSYQDMADSDPQALFAHVLEMLDEANLGYLHLVQPGIDGSESVASRPADMLDCSWARTHYSGNIIAAGGFDAASAGAILTKGHADAVAFGRPYIANPDLPARFIAGAPLNEPDRATFYGGGDEGYIDYPTLDRATTSS</sequence>
<keyword evidence="3" id="KW-1185">Reference proteome</keyword>
<protein>
    <submittedName>
        <fullName evidence="2">Alkene reductase</fullName>
    </submittedName>
</protein>
<dbReference type="Proteomes" id="UP001327093">
    <property type="component" value="Unassembled WGS sequence"/>
</dbReference>